<dbReference type="EMBL" id="CP119326">
    <property type="protein sequence ID" value="WEK40949.1"/>
    <property type="molecule type" value="Genomic_DNA"/>
</dbReference>
<organism evidence="1 2">
    <name type="scientific">Candidatus Brevundimonas colombiensis</name>
    <dbReference type="NCBI Taxonomy" id="3121376"/>
    <lineage>
        <taxon>Bacteria</taxon>
        <taxon>Pseudomonadati</taxon>
        <taxon>Pseudomonadota</taxon>
        <taxon>Alphaproteobacteria</taxon>
        <taxon>Caulobacterales</taxon>
        <taxon>Caulobacteraceae</taxon>
        <taxon>Brevundimonas</taxon>
    </lineage>
</organism>
<evidence type="ECO:0000313" key="2">
    <source>
        <dbReference type="Proteomes" id="UP001213664"/>
    </source>
</evidence>
<proteinExistence type="predicted"/>
<protein>
    <submittedName>
        <fullName evidence="1">Uncharacterized protein</fullName>
    </submittedName>
</protein>
<name>A0AAJ5X2S9_9CAUL</name>
<dbReference type="Proteomes" id="UP001213664">
    <property type="component" value="Chromosome"/>
</dbReference>
<reference evidence="1" key="1">
    <citation type="submission" date="2023-03" db="EMBL/GenBank/DDBJ databases">
        <title>Andean soil-derived lignocellulolytic bacterial consortium as a source of novel taxa and putative plastic-active enzymes.</title>
        <authorList>
            <person name="Diaz-Garcia L."/>
            <person name="Chuvochina M."/>
            <person name="Feuerriegel G."/>
            <person name="Bunk B."/>
            <person name="Sproer C."/>
            <person name="Streit W.R."/>
            <person name="Rodriguez L.M."/>
            <person name="Overmann J."/>
            <person name="Jimenez D.J."/>
        </authorList>
    </citation>
    <scope>NUCLEOTIDE SEQUENCE</scope>
    <source>
        <strain evidence="1">MAG 833</strain>
    </source>
</reference>
<dbReference type="AlphaFoldDB" id="A0AAJ5X2S9"/>
<sequence length="480" mass="53971">MSAAEHSANQLLQRWVDSGYAQGFSELFERPHAEICEAFAALRILRAHEFDQAASRARTIIWRLEDRDQAALALQLDALTEARAQEAFERHFLTLTQQELSRSLGSAQLANRLAFDAFLRSAEVESWPSERMVLAFVFAGDSKREYGLKVLETGRSDEELDRVRAALTRETSPALTLDRPLRIAWCVSGQLRGYQAAAASWRHIGLEEHEVSTFVHVWSKVGCKHPEPGQLERCFSGELLQALETALLELGWAELSRRYRHIFNWFGNVDKVDEAYLKNFYGAEKVIVEDDTSAEFDHWSNYRKMYYKISGAHHLAEGQFDLVVRIRPDKSLSGVFPWRDLAERASQGKLVFVDFPYNHHPSVGFVVGDQFAASSQASMDAYASVYRKTVERDLSQVQPVDFEPHANLAYNLALGGFEVERPAGLGFGDLLGPPPIGASVALSLIEEAIGEPDRIDLAVMAAARHDAEREQIEHEGKIQP</sequence>
<accession>A0AAJ5X2S9</accession>
<evidence type="ECO:0000313" key="1">
    <source>
        <dbReference type="EMBL" id="WEK40949.1"/>
    </source>
</evidence>
<gene>
    <name evidence="1" type="ORF">P0Y50_04895</name>
</gene>